<dbReference type="InterPro" id="IPR036291">
    <property type="entry name" value="NAD(P)-bd_dom_sf"/>
</dbReference>
<dbReference type="GO" id="GO:0004316">
    <property type="term" value="F:3-oxoacyl-[acyl-carrier-protein] reductase (NADPH) activity"/>
    <property type="evidence" value="ECO:0007669"/>
    <property type="project" value="UniProtKB-EC"/>
</dbReference>
<evidence type="ECO:0000313" key="4">
    <source>
        <dbReference type="Proteomes" id="UP000094463"/>
    </source>
</evidence>
<dbReference type="STRING" id="632773.BBEV_2396"/>
<dbReference type="Proteomes" id="UP000094463">
    <property type="component" value="Chromosome"/>
</dbReference>
<dbReference type="PRINTS" id="PR00081">
    <property type="entry name" value="GDHRDH"/>
</dbReference>
<dbReference type="Gene3D" id="3.40.50.720">
    <property type="entry name" value="NAD(P)-binding Rossmann-like Domain"/>
    <property type="match status" value="1"/>
</dbReference>
<dbReference type="PANTHER" id="PTHR48107">
    <property type="entry name" value="NADPH-DEPENDENT ALDEHYDE REDUCTASE-LIKE PROTEIN, CHLOROPLASTIC-RELATED"/>
    <property type="match status" value="1"/>
</dbReference>
<proteinExistence type="inferred from homology"/>
<dbReference type="PANTHER" id="PTHR48107:SF7">
    <property type="entry name" value="RE15974P"/>
    <property type="match status" value="1"/>
</dbReference>
<keyword evidence="4" id="KW-1185">Reference proteome</keyword>
<gene>
    <name evidence="3" type="ORF">BBEV_2396</name>
</gene>
<comment type="similarity">
    <text evidence="1">Belongs to the short-chain dehydrogenases/reductases (SDR) family.</text>
</comment>
<keyword evidence="2 3" id="KW-0560">Oxidoreductase</keyword>
<evidence type="ECO:0000256" key="1">
    <source>
        <dbReference type="ARBA" id="ARBA00006484"/>
    </source>
</evidence>
<dbReference type="Pfam" id="PF13561">
    <property type="entry name" value="adh_short_C2"/>
    <property type="match status" value="1"/>
</dbReference>
<dbReference type="EC" id="1.1.1.100" evidence="3"/>
<dbReference type="AlphaFoldDB" id="A0A1D7QXJ5"/>
<dbReference type="PATRIC" id="fig|632773.3.peg.2502"/>
<evidence type="ECO:0000256" key="2">
    <source>
        <dbReference type="ARBA" id="ARBA00023002"/>
    </source>
</evidence>
<sequence>METPLSRSPFPLRGRTYLVTGVSRRIGIGAAIARQIAAWGGSLVISHFQSHDEAQPWGADDLMLLKASISEHLIDGATLTDHSMNFLENDAPDQLMKTIETEGIQLDGIICNHALSGSDGPLGELDAAMLDRHFQVNTRSTVLLAQAYVRLFGGREQGRIVMMTSGQGMGSMPGEVAYSSAKAAIAGITLTLSDQLADQNITVNTVNPGPVDTGYLTEEAWQSVRNKFPMGRFGKPEDPARLIAWLLTDEACWITGQTIHSEGGFARWR</sequence>
<protein>
    <submittedName>
        <fullName evidence="3">3-oxoacyl-[acyl-carrier protein] reductase</fullName>
        <ecNumber evidence="3">1.1.1.100</ecNumber>
    </submittedName>
</protein>
<dbReference type="KEGG" id="bbev:BBEV_2396"/>
<dbReference type="InterPro" id="IPR002347">
    <property type="entry name" value="SDR_fam"/>
</dbReference>
<reference evidence="3 4" key="1">
    <citation type="submission" date="2015-08" db="EMBL/GenBank/DDBJ databases">
        <title>The complete genome sequence of Bacillus beveridgei MLTeJB.</title>
        <authorList>
            <person name="Hanson T.E."/>
            <person name="Mesa C."/>
            <person name="Basesman S.M."/>
            <person name="Oremland R.S."/>
        </authorList>
    </citation>
    <scope>NUCLEOTIDE SEQUENCE [LARGE SCALE GENOMIC DNA]</scope>
    <source>
        <strain evidence="3 4">MLTeJB</strain>
    </source>
</reference>
<organism evidence="3 4">
    <name type="scientific">Salisediminibacterium beveridgei</name>
    <dbReference type="NCBI Taxonomy" id="632773"/>
    <lineage>
        <taxon>Bacteria</taxon>
        <taxon>Bacillati</taxon>
        <taxon>Bacillota</taxon>
        <taxon>Bacilli</taxon>
        <taxon>Bacillales</taxon>
        <taxon>Bacillaceae</taxon>
        <taxon>Salisediminibacterium</taxon>
    </lineage>
</organism>
<name>A0A1D7QXJ5_9BACI</name>
<dbReference type="PROSITE" id="PS00061">
    <property type="entry name" value="ADH_SHORT"/>
    <property type="match status" value="1"/>
</dbReference>
<dbReference type="InterPro" id="IPR020904">
    <property type="entry name" value="Sc_DH/Rdtase_CS"/>
</dbReference>
<dbReference type="EMBL" id="CP012502">
    <property type="protein sequence ID" value="AOM83737.1"/>
    <property type="molecule type" value="Genomic_DNA"/>
</dbReference>
<dbReference type="CDD" id="cd05233">
    <property type="entry name" value="SDR_c"/>
    <property type="match status" value="1"/>
</dbReference>
<dbReference type="SUPFAM" id="SSF51735">
    <property type="entry name" value="NAD(P)-binding Rossmann-fold domains"/>
    <property type="match status" value="1"/>
</dbReference>
<accession>A0A1D7QXJ5</accession>
<dbReference type="NCBIfam" id="NF009389">
    <property type="entry name" value="PRK12748.1"/>
    <property type="match status" value="1"/>
</dbReference>
<dbReference type="RefSeq" id="WP_069365686.1">
    <property type="nucleotide sequence ID" value="NZ_CP012502.1"/>
</dbReference>
<evidence type="ECO:0000313" key="3">
    <source>
        <dbReference type="EMBL" id="AOM83737.1"/>
    </source>
</evidence>
<dbReference type="OrthoDB" id="9803333at2"/>